<dbReference type="PANTHER" id="PTHR43483">
    <property type="entry name" value="MEMBRANE TRANSPORTER PROTEIN HI_0806-RELATED"/>
    <property type="match status" value="1"/>
</dbReference>
<evidence type="ECO:0000256" key="3">
    <source>
        <dbReference type="ARBA" id="ARBA00022692"/>
    </source>
</evidence>
<keyword evidence="6" id="KW-1003">Cell membrane</keyword>
<dbReference type="PANTHER" id="PTHR43483:SF3">
    <property type="entry name" value="MEMBRANE TRANSPORTER PROTEIN HI_0806-RELATED"/>
    <property type="match status" value="1"/>
</dbReference>
<evidence type="ECO:0000256" key="1">
    <source>
        <dbReference type="ARBA" id="ARBA00004141"/>
    </source>
</evidence>
<feature type="transmembrane region" description="Helical" evidence="6">
    <location>
        <begin position="145"/>
        <end position="167"/>
    </location>
</feature>
<accession>A0AA37SET9</accession>
<evidence type="ECO:0000256" key="6">
    <source>
        <dbReference type="RuleBase" id="RU363041"/>
    </source>
</evidence>
<evidence type="ECO:0000256" key="4">
    <source>
        <dbReference type="ARBA" id="ARBA00022989"/>
    </source>
</evidence>
<name>A0AA37SET9_9GAMM</name>
<feature type="transmembrane region" description="Helical" evidence="6">
    <location>
        <begin position="179"/>
        <end position="199"/>
    </location>
</feature>
<dbReference type="Pfam" id="PF01925">
    <property type="entry name" value="TauE"/>
    <property type="match status" value="1"/>
</dbReference>
<dbReference type="InterPro" id="IPR002781">
    <property type="entry name" value="TM_pro_TauE-like"/>
</dbReference>
<evidence type="ECO:0000313" key="8">
    <source>
        <dbReference type="Proteomes" id="UP001161389"/>
    </source>
</evidence>
<reference evidence="7" key="1">
    <citation type="journal article" date="2014" name="Int. J. Syst. Evol. Microbiol.">
        <title>Complete genome sequence of Corynebacterium casei LMG S-19264T (=DSM 44701T), isolated from a smear-ripened cheese.</title>
        <authorList>
            <consortium name="US DOE Joint Genome Institute (JGI-PGF)"/>
            <person name="Walter F."/>
            <person name="Albersmeier A."/>
            <person name="Kalinowski J."/>
            <person name="Ruckert C."/>
        </authorList>
    </citation>
    <scope>NUCLEOTIDE SEQUENCE</scope>
    <source>
        <strain evidence="7">NBRC 110071</strain>
    </source>
</reference>
<organism evidence="7 8">
    <name type="scientific">Litoribrevibacter albus</name>
    <dbReference type="NCBI Taxonomy" id="1473156"/>
    <lineage>
        <taxon>Bacteria</taxon>
        <taxon>Pseudomonadati</taxon>
        <taxon>Pseudomonadota</taxon>
        <taxon>Gammaproteobacteria</taxon>
        <taxon>Oceanospirillales</taxon>
        <taxon>Oceanospirillaceae</taxon>
        <taxon>Litoribrevibacter</taxon>
    </lineage>
</organism>
<keyword evidence="3 6" id="KW-0812">Transmembrane</keyword>
<evidence type="ECO:0000313" key="7">
    <source>
        <dbReference type="EMBL" id="GLQ33152.1"/>
    </source>
</evidence>
<keyword evidence="4 6" id="KW-1133">Transmembrane helix</keyword>
<gene>
    <name evidence="7" type="ORF">GCM10007876_36310</name>
</gene>
<proteinExistence type="inferred from homology"/>
<comment type="caution">
    <text evidence="7">The sequence shown here is derived from an EMBL/GenBank/DDBJ whole genome shotgun (WGS) entry which is preliminary data.</text>
</comment>
<feature type="transmembrane region" description="Helical" evidence="6">
    <location>
        <begin position="211"/>
        <end position="229"/>
    </location>
</feature>
<evidence type="ECO:0000256" key="5">
    <source>
        <dbReference type="ARBA" id="ARBA00023136"/>
    </source>
</evidence>
<comment type="similarity">
    <text evidence="2 6">Belongs to the 4-toluene sulfonate uptake permease (TSUP) (TC 2.A.102) family.</text>
</comment>
<keyword evidence="8" id="KW-1185">Reference proteome</keyword>
<evidence type="ECO:0000256" key="2">
    <source>
        <dbReference type="ARBA" id="ARBA00009142"/>
    </source>
</evidence>
<dbReference type="AlphaFoldDB" id="A0AA37SET9"/>
<keyword evidence="5 6" id="KW-0472">Membrane</keyword>
<dbReference type="EMBL" id="BSNM01000016">
    <property type="protein sequence ID" value="GLQ33152.1"/>
    <property type="molecule type" value="Genomic_DNA"/>
</dbReference>
<feature type="transmembrane region" description="Helical" evidence="6">
    <location>
        <begin position="45"/>
        <end position="63"/>
    </location>
</feature>
<dbReference type="Proteomes" id="UP001161389">
    <property type="component" value="Unassembled WGS sequence"/>
</dbReference>
<dbReference type="GO" id="GO:0005886">
    <property type="term" value="C:plasma membrane"/>
    <property type="evidence" value="ECO:0007669"/>
    <property type="project" value="UniProtKB-SubCell"/>
</dbReference>
<comment type="subcellular location">
    <subcellularLocation>
        <location evidence="6">Cell membrane</location>
        <topology evidence="6">Multi-pass membrane protein</topology>
    </subcellularLocation>
    <subcellularLocation>
        <location evidence="1">Membrane</location>
        <topology evidence="1">Multi-pass membrane protein</topology>
    </subcellularLocation>
</comment>
<reference evidence="7" key="2">
    <citation type="submission" date="2023-01" db="EMBL/GenBank/DDBJ databases">
        <title>Draft genome sequence of Litoribrevibacter albus strain NBRC 110071.</title>
        <authorList>
            <person name="Sun Q."/>
            <person name="Mori K."/>
        </authorList>
    </citation>
    <scope>NUCLEOTIDE SEQUENCE</scope>
    <source>
        <strain evidence="7">NBRC 110071</strain>
    </source>
</reference>
<feature type="transmembrane region" description="Helical" evidence="6">
    <location>
        <begin position="241"/>
        <end position="260"/>
    </location>
</feature>
<sequence length="261" mass="27108">MVVLVYLAVGAVAGLLAGLFGIGGGMIIVPALVLAFEAQQVNPEVLTHLAVGTSLATIVFTSISSIRTHNQKGGVDWSAFKKISVGIVIGSALGVATADQLSGEHLQKIIGTFALCAAAQMAFQLSPKPTRQLPGSVGLGLVGSFIGWASAIFGIGGGTLSVPFLTWCNVKVQRAIGTAAAIGFPISVIAAITNVLVGWDKQGLPEWSTGYVYWPAFLGIVITSVFFARQGAKLAHRLPPLVLKRIFACLLVVVGTRFLLA</sequence>
<dbReference type="RefSeq" id="WP_284383422.1">
    <property type="nucleotide sequence ID" value="NZ_BSNM01000016.1"/>
</dbReference>
<protein>
    <recommendedName>
        <fullName evidence="6">Probable membrane transporter protein</fullName>
    </recommendedName>
</protein>